<reference evidence="2" key="1">
    <citation type="journal article" date="2023" name="Insect Mol. Biol.">
        <title>Genome sequencing provides insights into the evolution of gene families encoding plant cell wall-degrading enzymes in longhorned beetles.</title>
        <authorList>
            <person name="Shin N.R."/>
            <person name="Okamura Y."/>
            <person name="Kirsch R."/>
            <person name="Pauchet Y."/>
        </authorList>
    </citation>
    <scope>NUCLEOTIDE SEQUENCE</scope>
    <source>
        <strain evidence="2">RBIC_L_NR</strain>
    </source>
</reference>
<dbReference type="AlphaFoldDB" id="A0AAV8YEB6"/>
<accession>A0AAV8YEB6</accession>
<evidence type="ECO:0000313" key="3">
    <source>
        <dbReference type="Proteomes" id="UP001162156"/>
    </source>
</evidence>
<gene>
    <name evidence="2" type="ORF">NQ314_008057</name>
</gene>
<sequence>MSRQLVNSFEVRFENELDNWWLRMAEATNRYTPPMDPEAYLRENEFNEEEVWDLQPPDPAEVAYLRENNENDDNDLPPPLLRLPPASPSYSPTPPAYYNENDIDDLPPPLLRLSPARPTTPPAYYTDSEDEDTVIVIYDEEDIANIMDLDDDAEAIIDLVSDDEPEVEERPTVICWAEHGYRIYLQNERHVEVSCNVIFDEKIDSEDSHMEINCKMINNTELNLKIDNEENSESEIEDEEGQEEYYKSCESNDSEAEVRRIMKELKINVSSEPTDMYIDNQAAKHMLENIEEGKVTRGKENLLINTLARQ</sequence>
<feature type="region of interest" description="Disordered" evidence="1">
    <location>
        <begin position="69"/>
        <end position="97"/>
    </location>
</feature>
<protein>
    <submittedName>
        <fullName evidence="2">Uncharacterized protein</fullName>
    </submittedName>
</protein>
<name>A0AAV8YEB6_9CUCU</name>
<feature type="compositionally biased region" description="Pro residues" evidence="1">
    <location>
        <begin position="76"/>
        <end position="95"/>
    </location>
</feature>
<organism evidence="2 3">
    <name type="scientific">Rhamnusium bicolor</name>
    <dbReference type="NCBI Taxonomy" id="1586634"/>
    <lineage>
        <taxon>Eukaryota</taxon>
        <taxon>Metazoa</taxon>
        <taxon>Ecdysozoa</taxon>
        <taxon>Arthropoda</taxon>
        <taxon>Hexapoda</taxon>
        <taxon>Insecta</taxon>
        <taxon>Pterygota</taxon>
        <taxon>Neoptera</taxon>
        <taxon>Endopterygota</taxon>
        <taxon>Coleoptera</taxon>
        <taxon>Polyphaga</taxon>
        <taxon>Cucujiformia</taxon>
        <taxon>Chrysomeloidea</taxon>
        <taxon>Cerambycidae</taxon>
        <taxon>Lepturinae</taxon>
        <taxon>Rhagiini</taxon>
        <taxon>Rhamnusium</taxon>
    </lineage>
</organism>
<dbReference type="EMBL" id="JANEYF010002187">
    <property type="protein sequence ID" value="KAJ8950051.1"/>
    <property type="molecule type" value="Genomic_DNA"/>
</dbReference>
<proteinExistence type="predicted"/>
<evidence type="ECO:0000313" key="2">
    <source>
        <dbReference type="EMBL" id="KAJ8950051.1"/>
    </source>
</evidence>
<dbReference type="Proteomes" id="UP001162156">
    <property type="component" value="Unassembled WGS sequence"/>
</dbReference>
<evidence type="ECO:0000256" key="1">
    <source>
        <dbReference type="SAM" id="MobiDB-lite"/>
    </source>
</evidence>
<keyword evidence="3" id="KW-1185">Reference proteome</keyword>
<comment type="caution">
    <text evidence="2">The sequence shown here is derived from an EMBL/GenBank/DDBJ whole genome shotgun (WGS) entry which is preliminary data.</text>
</comment>